<dbReference type="PANTHER" id="PTHR19370:SF101">
    <property type="entry name" value="NADH-CYTOCHROME B5 REDUCTASE"/>
    <property type="match status" value="1"/>
</dbReference>
<dbReference type="FunFam" id="3.40.50.80:FF:000009">
    <property type="entry name" value="NADH-cytochrome b5 reductase"/>
    <property type="match status" value="1"/>
</dbReference>
<keyword evidence="11" id="KW-0812">Transmembrane</keyword>
<proteinExistence type="inferred from homology"/>
<comment type="caution">
    <text evidence="13">The sequence shown here is derived from an EMBL/GenBank/DDBJ whole genome shotgun (WGS) entry which is preliminary data.</text>
</comment>
<dbReference type="Pfam" id="PF00970">
    <property type="entry name" value="FAD_binding_6"/>
    <property type="match status" value="1"/>
</dbReference>
<feature type="binding site" evidence="9">
    <location>
        <position position="130"/>
    </location>
    <ligand>
        <name>FAD</name>
        <dbReference type="ChEBI" id="CHEBI:57692"/>
    </ligand>
</feature>
<keyword evidence="5 9" id="KW-0274">FAD</keyword>
<feature type="binding site" evidence="9">
    <location>
        <position position="173"/>
    </location>
    <ligand>
        <name>FAD</name>
        <dbReference type="ChEBI" id="CHEBI:57692"/>
    </ligand>
</feature>
<comment type="cofactor">
    <cofactor evidence="1 9 10">
        <name>FAD</name>
        <dbReference type="ChEBI" id="CHEBI:57692"/>
    </cofactor>
</comment>
<keyword evidence="14" id="KW-1185">Reference proteome</keyword>
<keyword evidence="4 9" id="KW-0285">Flavoprotein</keyword>
<comment type="similarity">
    <text evidence="3 10">Belongs to the flavoprotein pyridine nucleotide cytochrome reductase family.</text>
</comment>
<evidence type="ECO:0000256" key="10">
    <source>
        <dbReference type="RuleBase" id="RU361226"/>
    </source>
</evidence>
<feature type="binding site" evidence="9">
    <location>
        <position position="106"/>
    </location>
    <ligand>
        <name>FAD</name>
        <dbReference type="ChEBI" id="CHEBI:57692"/>
    </ligand>
</feature>
<dbReference type="InterPro" id="IPR017927">
    <property type="entry name" value="FAD-bd_FR_type"/>
</dbReference>
<evidence type="ECO:0000256" key="3">
    <source>
        <dbReference type="ARBA" id="ARBA00006105"/>
    </source>
</evidence>
<organism evidence="13 14">
    <name type="scientific">Anthostomella pinea</name>
    <dbReference type="NCBI Taxonomy" id="933095"/>
    <lineage>
        <taxon>Eukaryota</taxon>
        <taxon>Fungi</taxon>
        <taxon>Dikarya</taxon>
        <taxon>Ascomycota</taxon>
        <taxon>Pezizomycotina</taxon>
        <taxon>Sordariomycetes</taxon>
        <taxon>Xylariomycetidae</taxon>
        <taxon>Xylariales</taxon>
        <taxon>Xylariaceae</taxon>
        <taxon>Anthostomella</taxon>
    </lineage>
</organism>
<dbReference type="InterPro" id="IPR017938">
    <property type="entry name" value="Riboflavin_synthase-like_b-brl"/>
</dbReference>
<keyword evidence="6 10" id="KW-0560">Oxidoreductase</keyword>
<reference evidence="13" key="1">
    <citation type="submission" date="2023-10" db="EMBL/GenBank/DDBJ databases">
        <authorList>
            <person name="Hackl T."/>
        </authorList>
    </citation>
    <scope>NUCLEOTIDE SEQUENCE</scope>
</reference>
<dbReference type="PROSITE" id="PS51384">
    <property type="entry name" value="FAD_FR"/>
    <property type="match status" value="1"/>
</dbReference>
<feature type="binding site" evidence="9">
    <location>
        <position position="132"/>
    </location>
    <ligand>
        <name>FAD</name>
        <dbReference type="ChEBI" id="CHEBI:57692"/>
    </ligand>
</feature>
<comment type="subcellular location">
    <subcellularLocation>
        <location evidence="2">Mitochondrion outer membrane</location>
        <topology evidence="2">Single-pass membrane protein</topology>
    </subcellularLocation>
</comment>
<keyword evidence="7 10" id="KW-0520">NAD</keyword>
<dbReference type="GO" id="GO:0090524">
    <property type="term" value="F:cytochrome-b5 reductase activity, acting on NADH"/>
    <property type="evidence" value="ECO:0007669"/>
    <property type="project" value="UniProtKB-EC"/>
</dbReference>
<protein>
    <recommendedName>
        <fullName evidence="10">NADH-cytochrome b5 reductase</fullName>
        <ecNumber evidence="10">1.6.2.2</ecNumber>
    </recommendedName>
</protein>
<dbReference type="Proteomes" id="UP001295740">
    <property type="component" value="Unassembled WGS sequence"/>
</dbReference>
<dbReference type="InterPro" id="IPR001834">
    <property type="entry name" value="CBR-like"/>
</dbReference>
<evidence type="ECO:0000256" key="7">
    <source>
        <dbReference type="ARBA" id="ARBA00023027"/>
    </source>
</evidence>
<evidence type="ECO:0000256" key="6">
    <source>
        <dbReference type="ARBA" id="ARBA00023002"/>
    </source>
</evidence>
<evidence type="ECO:0000256" key="2">
    <source>
        <dbReference type="ARBA" id="ARBA00004572"/>
    </source>
</evidence>
<evidence type="ECO:0000313" key="14">
    <source>
        <dbReference type="Proteomes" id="UP001295740"/>
    </source>
</evidence>
<dbReference type="PRINTS" id="PR00406">
    <property type="entry name" value="CYTB5RDTASE"/>
</dbReference>
<dbReference type="Gene3D" id="3.40.50.80">
    <property type="entry name" value="Nucleotide-binding domain of ferredoxin-NADP reductase (FNR) module"/>
    <property type="match status" value="1"/>
</dbReference>
<dbReference type="GO" id="GO:0005741">
    <property type="term" value="C:mitochondrial outer membrane"/>
    <property type="evidence" value="ECO:0007669"/>
    <property type="project" value="UniProtKB-SubCell"/>
</dbReference>
<dbReference type="InterPro" id="IPR001433">
    <property type="entry name" value="OxRdtase_FAD/NAD-bd"/>
</dbReference>
<dbReference type="SUPFAM" id="SSF63380">
    <property type="entry name" value="Riboflavin synthase domain-like"/>
    <property type="match status" value="1"/>
</dbReference>
<dbReference type="Pfam" id="PF00175">
    <property type="entry name" value="NAD_binding_1"/>
    <property type="match status" value="1"/>
</dbReference>
<gene>
    <name evidence="13" type="ORF">KHLLAP_LOCUS6166</name>
</gene>
<keyword evidence="8 11" id="KW-0472">Membrane</keyword>
<evidence type="ECO:0000256" key="8">
    <source>
        <dbReference type="ARBA" id="ARBA00023136"/>
    </source>
</evidence>
<dbReference type="CDD" id="cd06183">
    <property type="entry name" value="cyt_b5_reduct_like"/>
    <property type="match status" value="1"/>
</dbReference>
<dbReference type="InterPro" id="IPR008333">
    <property type="entry name" value="Cbr1-like_FAD-bd_dom"/>
</dbReference>
<dbReference type="PANTHER" id="PTHR19370">
    <property type="entry name" value="NADH-CYTOCHROME B5 REDUCTASE"/>
    <property type="match status" value="1"/>
</dbReference>
<feature type="binding site" evidence="9">
    <location>
        <position position="122"/>
    </location>
    <ligand>
        <name>FAD</name>
        <dbReference type="ChEBI" id="CHEBI:57692"/>
    </ligand>
</feature>
<evidence type="ECO:0000256" key="1">
    <source>
        <dbReference type="ARBA" id="ARBA00001974"/>
    </source>
</evidence>
<keyword evidence="11" id="KW-1133">Transmembrane helix</keyword>
<dbReference type="EC" id="1.6.2.2" evidence="10"/>
<evidence type="ECO:0000256" key="4">
    <source>
        <dbReference type="ARBA" id="ARBA00022630"/>
    </source>
</evidence>
<feature type="transmembrane region" description="Helical" evidence="11">
    <location>
        <begin position="12"/>
        <end position="31"/>
    </location>
</feature>
<comment type="catalytic activity">
    <reaction evidence="10">
        <text>2 Fe(III)-[cytochrome b5] + NADH = 2 Fe(II)-[cytochrome b5] + NAD(+) + H(+)</text>
        <dbReference type="Rhea" id="RHEA:46680"/>
        <dbReference type="Rhea" id="RHEA-COMP:10438"/>
        <dbReference type="Rhea" id="RHEA-COMP:10439"/>
        <dbReference type="ChEBI" id="CHEBI:15378"/>
        <dbReference type="ChEBI" id="CHEBI:29033"/>
        <dbReference type="ChEBI" id="CHEBI:29034"/>
        <dbReference type="ChEBI" id="CHEBI:57540"/>
        <dbReference type="ChEBI" id="CHEBI:57945"/>
        <dbReference type="EC" id="1.6.2.2"/>
    </reaction>
</comment>
<dbReference type="PRINTS" id="PR00371">
    <property type="entry name" value="FPNCR"/>
</dbReference>
<evidence type="ECO:0000256" key="11">
    <source>
        <dbReference type="SAM" id="Phobius"/>
    </source>
</evidence>
<evidence type="ECO:0000256" key="9">
    <source>
        <dbReference type="PIRSR" id="PIRSR601834-1"/>
    </source>
</evidence>
<feature type="binding site" evidence="9">
    <location>
        <position position="105"/>
    </location>
    <ligand>
        <name>FAD</name>
        <dbReference type="ChEBI" id="CHEBI:57692"/>
    </ligand>
</feature>
<sequence length="295" mass="32425">MAARPLFTNRLTTGLGGVAVAGVGAVLYYRFMMPTAHADSGSPPKAFGKGPAFLSLKLESSVPINDNTKRLRFELPTQDTLTGLSISSALLTYSWPKGSWLPCVRPYTPITYAEEPGVLEFLIKKYPNGKQSTHMHSLQAGDTMRFLVPIPGYKWTPNKHPDVTFIAGGAGITPMYALIEGILRNPEEKTRITLVFGVNTDADVLLKKEFDAYAQRYPGRFKAVYTVSNPMPGSPLRKGYVTKELLEEVGASPKVKNTKVFVCGPPPMEAALMGTRKQPGILEQMGYTKDQIYKF</sequence>
<dbReference type="GO" id="GO:0006696">
    <property type="term" value="P:ergosterol biosynthetic process"/>
    <property type="evidence" value="ECO:0007669"/>
    <property type="project" value="TreeGrafter"/>
</dbReference>
<accession>A0AAI8YFT5</accession>
<dbReference type="AlphaFoldDB" id="A0AAI8YFT5"/>
<dbReference type="InterPro" id="IPR039261">
    <property type="entry name" value="FNR_nucleotide-bd"/>
</dbReference>
<feature type="domain" description="FAD-binding FR-type" evidence="12">
    <location>
        <begin position="51"/>
        <end position="156"/>
    </location>
</feature>
<dbReference type="EMBL" id="CAUWAG010000007">
    <property type="protein sequence ID" value="CAJ2505698.1"/>
    <property type="molecule type" value="Genomic_DNA"/>
</dbReference>
<name>A0AAI8YFT5_9PEZI</name>
<dbReference type="Gene3D" id="2.40.30.10">
    <property type="entry name" value="Translation factors"/>
    <property type="match status" value="1"/>
</dbReference>
<evidence type="ECO:0000256" key="5">
    <source>
        <dbReference type="ARBA" id="ARBA00022827"/>
    </source>
</evidence>
<evidence type="ECO:0000313" key="13">
    <source>
        <dbReference type="EMBL" id="CAJ2505698.1"/>
    </source>
</evidence>
<evidence type="ECO:0000259" key="12">
    <source>
        <dbReference type="PROSITE" id="PS51384"/>
    </source>
</evidence>
<feature type="binding site" evidence="9">
    <location>
        <position position="107"/>
    </location>
    <ligand>
        <name>FAD</name>
        <dbReference type="ChEBI" id="CHEBI:57692"/>
    </ligand>
</feature>
<dbReference type="SUPFAM" id="SSF52343">
    <property type="entry name" value="Ferredoxin reductase-like, C-terminal NADP-linked domain"/>
    <property type="match status" value="1"/>
</dbReference>
<dbReference type="InterPro" id="IPR001709">
    <property type="entry name" value="Flavoprot_Pyr_Nucl_cyt_Rdtase"/>
</dbReference>
<feature type="binding site" evidence="9">
    <location>
        <position position="124"/>
    </location>
    <ligand>
        <name>FAD</name>
        <dbReference type="ChEBI" id="CHEBI:57692"/>
    </ligand>
</feature>